<dbReference type="OrthoDB" id="495728at2"/>
<evidence type="ECO:0000256" key="1">
    <source>
        <dbReference type="ARBA" id="ARBA00004924"/>
    </source>
</evidence>
<dbReference type="PANTHER" id="PTHR34384:SF6">
    <property type="entry name" value="STAPHYLOFERRIN B SYNTHASE"/>
    <property type="match status" value="1"/>
</dbReference>
<protein>
    <recommendedName>
        <fullName evidence="7">Sialic acid synthase</fullName>
    </recommendedName>
</protein>
<feature type="domain" description="Aerobactin siderophore biosynthesis IucA/IucC-like C-terminal" evidence="4">
    <location>
        <begin position="470"/>
        <end position="637"/>
    </location>
</feature>
<dbReference type="RefSeq" id="WP_002485392.1">
    <property type="nucleotide sequence ID" value="NC_004461.1"/>
</dbReference>
<dbReference type="eggNOG" id="COG4264">
    <property type="taxonomic scope" value="Bacteria"/>
</dbReference>
<reference evidence="5 6" key="1">
    <citation type="journal article" date="2003" name="Mol. Microbiol.">
        <title>Genome-based analysis of virulence genes in a non-biofilm-forming Staphylococcus epidermidis strain (ATCC 12228).</title>
        <authorList>
            <person name="Zhang Y.Q."/>
            <person name="Ren S.X."/>
            <person name="Li H.L."/>
            <person name="Wang Y.X."/>
            <person name="Fu G."/>
            <person name="Yang J."/>
            <person name="Qin Z.Q."/>
            <person name="Miao Y.G."/>
            <person name="Wang W.Y."/>
            <person name="Chen R.S."/>
            <person name="Shen Y."/>
            <person name="Chen Z."/>
            <person name="Yuan Z.H."/>
            <person name="Zhao G.P."/>
            <person name="Qu D."/>
            <person name="Danchin A."/>
            <person name="Wen Y.M."/>
        </authorList>
    </citation>
    <scope>NUCLEOTIDE SEQUENCE [LARGE SCALE GENOMIC DNA]</scope>
    <source>
        <strain evidence="6">ATCC 12228 / FDA PCI 1200</strain>
    </source>
</reference>
<dbReference type="Pfam" id="PF04183">
    <property type="entry name" value="IucA_IucC"/>
    <property type="match status" value="1"/>
</dbReference>
<dbReference type="AlphaFoldDB" id="A0A0H2VIY3"/>
<dbReference type="GO" id="GO:0016881">
    <property type="term" value="F:acid-amino acid ligase activity"/>
    <property type="evidence" value="ECO:0007669"/>
    <property type="project" value="UniProtKB-ARBA"/>
</dbReference>
<dbReference type="GO" id="GO:0019290">
    <property type="term" value="P:siderophore biosynthetic process"/>
    <property type="evidence" value="ECO:0007669"/>
    <property type="project" value="InterPro"/>
</dbReference>
<gene>
    <name evidence="5" type="ordered locus">SE_1772</name>
</gene>
<dbReference type="Gene3D" id="1.10.510.40">
    <property type="match status" value="1"/>
</dbReference>
<feature type="domain" description="Aerobactin siderophore biosynthesis IucA/IucC N-terminal" evidence="3">
    <location>
        <begin position="194"/>
        <end position="437"/>
    </location>
</feature>
<dbReference type="InterPro" id="IPR007310">
    <property type="entry name" value="Aerobactin_biosyn_IucA/IucC_N"/>
</dbReference>
<sequence>MNFNQFINKQNIIMTEDEHNVYDFLKHHNPNWSSNYIDHLLDGRDKVSQRLITSLHRENLVKSRDHSRILNRHQFAGYGVNVIAILEIYFPTSNIYLYAPITGMHAFDRIDVEGPFYFKNLSKEDDFERVLHPNQILDWILIEDENLNNEASVQFRNDLNNSAANMTFALSFQHYTMRNERAPLYNLIKNANDSYLRSEQSVIEGHPLHPGAKLRKGMNAEENFMYSSEFGNVIHLRAVFIHKSISRIQSSNVDYNVAVKQMFPDLIKTLEKEFGEDFNLQNYHLMMVHPWQIKHILQSDYRDELNEKLILISNHSVPYYAGLSFRTLVPKQPDLSPHIKLSTNVHITGEIRTLSEQTTYNGPLVTQILREIMSKDEDFSHYQSTYIDENAGIHFYNRNDNEAIQTDRSEQLGTLFRNNLYQFISNETVPVIPSSLVATYPYNTEAPICTLIKTYQNTHQYKNYEEAAKQWIKDYSKALLGLVIPLYSKYGISLEAHLQNSVATFNKDGSLNMIYIRDFEGLRIDNEQLNNAGFTTRHFHEKSRILTNSKTSVFNKMFYSTVQNHLGELVITIAKYSNSKVLEQEIWQIISQTVEDIFNHMTHISKQHLNNIKRTIFASEIDYKCVTTMRLEDQAHEYTYIKVNNPLHRKNDL</sequence>
<dbReference type="InterPro" id="IPR037455">
    <property type="entry name" value="LucA/IucC-like"/>
</dbReference>
<comment type="similarity">
    <text evidence="2">Belongs to the IucA/IucC family.</text>
</comment>
<evidence type="ECO:0000256" key="2">
    <source>
        <dbReference type="ARBA" id="ARBA00007832"/>
    </source>
</evidence>
<dbReference type="KEGG" id="sep:SE_1772"/>
<evidence type="ECO:0000259" key="4">
    <source>
        <dbReference type="Pfam" id="PF06276"/>
    </source>
</evidence>
<proteinExistence type="inferred from homology"/>
<evidence type="ECO:0008006" key="7">
    <source>
        <dbReference type="Google" id="ProtNLM"/>
    </source>
</evidence>
<comment type="pathway">
    <text evidence="1">Siderophore biosynthesis.</text>
</comment>
<organism evidence="5 6">
    <name type="scientific">Staphylococcus epidermidis (strain ATCC 12228 / FDA PCI 1200)</name>
    <dbReference type="NCBI Taxonomy" id="176280"/>
    <lineage>
        <taxon>Bacteria</taxon>
        <taxon>Bacillati</taxon>
        <taxon>Bacillota</taxon>
        <taxon>Bacilli</taxon>
        <taxon>Bacillales</taxon>
        <taxon>Staphylococcaceae</taxon>
        <taxon>Staphylococcus</taxon>
    </lineage>
</organism>
<accession>A0A0H2VIY3</accession>
<dbReference type="Proteomes" id="UP000001411">
    <property type="component" value="Chromosome"/>
</dbReference>
<evidence type="ECO:0000259" key="3">
    <source>
        <dbReference type="Pfam" id="PF04183"/>
    </source>
</evidence>
<dbReference type="InterPro" id="IPR022770">
    <property type="entry name" value="IucA/IucC-like_C"/>
</dbReference>
<name>A0A0H2VIY3_STAES</name>
<dbReference type="PANTHER" id="PTHR34384">
    <property type="entry name" value="L-2,3-DIAMINOPROPANOATE--CITRATE LIGASE"/>
    <property type="match status" value="1"/>
</dbReference>
<dbReference type="Pfam" id="PF06276">
    <property type="entry name" value="FhuF"/>
    <property type="match status" value="1"/>
</dbReference>
<evidence type="ECO:0000313" key="5">
    <source>
        <dbReference type="EMBL" id="AAO05413.1"/>
    </source>
</evidence>
<dbReference type="PATRIC" id="fig|176280.10.peg.1730"/>
<evidence type="ECO:0000313" key="6">
    <source>
        <dbReference type="Proteomes" id="UP000001411"/>
    </source>
</evidence>
<dbReference type="EMBL" id="AE015929">
    <property type="protein sequence ID" value="AAO05413.1"/>
    <property type="molecule type" value="Genomic_DNA"/>
</dbReference>
<dbReference type="HOGENOM" id="CLU_018524_3_1_9"/>